<evidence type="ECO:0000313" key="2">
    <source>
        <dbReference type="EMBL" id="KKL19805.1"/>
    </source>
</evidence>
<protein>
    <recommendedName>
        <fullName evidence="1">Glycosyltransferase 2-like domain-containing protein</fullName>
    </recommendedName>
</protein>
<dbReference type="InterPro" id="IPR029044">
    <property type="entry name" value="Nucleotide-diphossugar_trans"/>
</dbReference>
<name>A0A0F9BDP7_9ZZZZ</name>
<accession>A0A0F9BDP7</accession>
<dbReference type="SUPFAM" id="SSF53448">
    <property type="entry name" value="Nucleotide-diphospho-sugar transferases"/>
    <property type="match status" value="1"/>
</dbReference>
<dbReference type="Gene3D" id="3.90.550.10">
    <property type="entry name" value="Spore Coat Polysaccharide Biosynthesis Protein SpsA, Chain A"/>
    <property type="match status" value="1"/>
</dbReference>
<organism evidence="2">
    <name type="scientific">marine sediment metagenome</name>
    <dbReference type="NCBI Taxonomy" id="412755"/>
    <lineage>
        <taxon>unclassified sequences</taxon>
        <taxon>metagenomes</taxon>
        <taxon>ecological metagenomes</taxon>
    </lineage>
</organism>
<dbReference type="AlphaFoldDB" id="A0A0F9BDP7"/>
<dbReference type="InterPro" id="IPR001173">
    <property type="entry name" value="Glyco_trans_2-like"/>
</dbReference>
<feature type="non-terminal residue" evidence="2">
    <location>
        <position position="1"/>
    </location>
</feature>
<dbReference type="CDD" id="cd00761">
    <property type="entry name" value="Glyco_tranf_GTA_type"/>
    <property type="match status" value="1"/>
</dbReference>
<proteinExistence type="predicted"/>
<reference evidence="2" key="1">
    <citation type="journal article" date="2015" name="Nature">
        <title>Complex archaea that bridge the gap between prokaryotes and eukaryotes.</title>
        <authorList>
            <person name="Spang A."/>
            <person name="Saw J.H."/>
            <person name="Jorgensen S.L."/>
            <person name="Zaremba-Niedzwiedzka K."/>
            <person name="Martijn J."/>
            <person name="Lind A.E."/>
            <person name="van Eijk R."/>
            <person name="Schleper C."/>
            <person name="Guy L."/>
            <person name="Ettema T.J."/>
        </authorList>
    </citation>
    <scope>NUCLEOTIDE SEQUENCE</scope>
</reference>
<evidence type="ECO:0000259" key="1">
    <source>
        <dbReference type="Pfam" id="PF00535"/>
    </source>
</evidence>
<gene>
    <name evidence="2" type="ORF">LCGC14_2461820</name>
</gene>
<feature type="domain" description="Glycosyltransferase 2-like" evidence="1">
    <location>
        <begin position="9"/>
        <end position="86"/>
    </location>
</feature>
<comment type="caution">
    <text evidence="2">The sequence shown here is derived from an EMBL/GenBank/DDBJ whole genome shotgun (WGS) entry which is preliminary data.</text>
</comment>
<dbReference type="EMBL" id="LAZR01038346">
    <property type="protein sequence ID" value="KKL19805.1"/>
    <property type="molecule type" value="Genomic_DNA"/>
</dbReference>
<sequence>EVLRWQLDLPISIFFTEHKGCANATAKAIELATSPLCTILDGDDLLAEDSLAIIVKAFQECSNVGYMWSRYKARHEKSSHWKEGRSKQLPPGKTLKEALLSGWWGALAQRSFRKKVYLQTPGLDPSLPYAVDQQLGMLFANLGCEVMHLPQVTYLHLQHDKQMSAKHFKDQQRCRGEILKRLGGKYVKER</sequence>
<dbReference type="Pfam" id="PF00535">
    <property type="entry name" value="Glycos_transf_2"/>
    <property type="match status" value="1"/>
</dbReference>